<dbReference type="RefSeq" id="WP_114057714.1">
    <property type="nucleotide sequence ID" value="NZ_CP030862.1"/>
</dbReference>
<dbReference type="Proteomes" id="UP000252004">
    <property type="component" value="Chromosome"/>
</dbReference>
<keyword evidence="3 7" id="KW-0812">Transmembrane</keyword>
<dbReference type="AlphaFoldDB" id="A0A344U6M1"/>
<evidence type="ECO:0000256" key="6">
    <source>
        <dbReference type="SAM" id="MobiDB-lite"/>
    </source>
</evidence>
<dbReference type="InterPro" id="IPR051791">
    <property type="entry name" value="Pra-immunoreactive"/>
</dbReference>
<feature type="transmembrane region" description="Helical" evidence="7">
    <location>
        <begin position="208"/>
        <end position="230"/>
    </location>
</feature>
<comment type="subcellular location">
    <subcellularLocation>
        <location evidence="1">Cell membrane</location>
        <topology evidence="1">Multi-pass membrane protein</topology>
    </subcellularLocation>
</comment>
<protein>
    <submittedName>
        <fullName evidence="9">RDD family protein</fullName>
    </submittedName>
</protein>
<feature type="domain" description="RDD" evidence="8">
    <location>
        <begin position="98"/>
        <end position="244"/>
    </location>
</feature>
<proteinExistence type="predicted"/>
<dbReference type="OrthoDB" id="9774993at2"/>
<dbReference type="Pfam" id="PF06271">
    <property type="entry name" value="RDD"/>
    <property type="match status" value="1"/>
</dbReference>
<feature type="transmembrane region" description="Helical" evidence="7">
    <location>
        <begin position="104"/>
        <end position="125"/>
    </location>
</feature>
<accession>A0A344U6M1</accession>
<evidence type="ECO:0000256" key="4">
    <source>
        <dbReference type="ARBA" id="ARBA00022989"/>
    </source>
</evidence>
<feature type="transmembrane region" description="Helical" evidence="7">
    <location>
        <begin position="145"/>
        <end position="166"/>
    </location>
</feature>
<keyword evidence="5 7" id="KW-0472">Membrane</keyword>
<dbReference type="EMBL" id="CP030862">
    <property type="protein sequence ID" value="AXE26542.1"/>
    <property type="molecule type" value="Genomic_DNA"/>
</dbReference>
<dbReference type="GO" id="GO:0005886">
    <property type="term" value="C:plasma membrane"/>
    <property type="evidence" value="ECO:0007669"/>
    <property type="project" value="UniProtKB-SubCell"/>
</dbReference>
<gene>
    <name evidence="9" type="ORF">C0216_26635</name>
</gene>
<evidence type="ECO:0000256" key="5">
    <source>
        <dbReference type="ARBA" id="ARBA00023136"/>
    </source>
</evidence>
<evidence type="ECO:0000256" key="1">
    <source>
        <dbReference type="ARBA" id="ARBA00004651"/>
    </source>
</evidence>
<keyword evidence="4 7" id="KW-1133">Transmembrane helix</keyword>
<dbReference type="InterPro" id="IPR010432">
    <property type="entry name" value="RDD"/>
</dbReference>
<evidence type="ECO:0000259" key="8">
    <source>
        <dbReference type="Pfam" id="PF06271"/>
    </source>
</evidence>
<evidence type="ECO:0000256" key="7">
    <source>
        <dbReference type="SAM" id="Phobius"/>
    </source>
</evidence>
<dbReference type="KEGG" id="sgz:C0216_26635"/>
<name>A0A344U6M1_9ACTN</name>
<keyword evidence="10" id="KW-1185">Reference proteome</keyword>
<evidence type="ECO:0000313" key="9">
    <source>
        <dbReference type="EMBL" id="AXE26542.1"/>
    </source>
</evidence>
<evidence type="ECO:0000313" key="10">
    <source>
        <dbReference type="Proteomes" id="UP000252004"/>
    </source>
</evidence>
<organism evidence="9 10">
    <name type="scientific">Streptomyces globosus</name>
    <dbReference type="NCBI Taxonomy" id="68209"/>
    <lineage>
        <taxon>Bacteria</taxon>
        <taxon>Bacillati</taxon>
        <taxon>Actinomycetota</taxon>
        <taxon>Actinomycetes</taxon>
        <taxon>Kitasatosporales</taxon>
        <taxon>Streptomycetaceae</taxon>
        <taxon>Streptomyces</taxon>
    </lineage>
</organism>
<evidence type="ECO:0000256" key="3">
    <source>
        <dbReference type="ARBA" id="ARBA00022692"/>
    </source>
</evidence>
<keyword evidence="2" id="KW-1003">Cell membrane</keyword>
<dbReference type="PANTHER" id="PTHR36115">
    <property type="entry name" value="PROLINE-RICH ANTIGEN HOMOLOG-RELATED"/>
    <property type="match status" value="1"/>
</dbReference>
<dbReference type="PANTHER" id="PTHR36115:SF4">
    <property type="entry name" value="MEMBRANE PROTEIN"/>
    <property type="match status" value="1"/>
</dbReference>
<reference evidence="9 10" key="1">
    <citation type="submission" date="2018-01" db="EMBL/GenBank/DDBJ databases">
        <title>Draft genome Sequence of streptomyces globosus LZH-48.</title>
        <authorList>
            <person name="Ran K."/>
            <person name="Li Z."/>
            <person name="Wei S."/>
            <person name="Dong R."/>
        </authorList>
    </citation>
    <scope>NUCLEOTIDE SEQUENCE [LARGE SCALE GENOMIC DNA]</scope>
    <source>
        <strain evidence="9 10">LZH-48</strain>
    </source>
</reference>
<evidence type="ECO:0000256" key="2">
    <source>
        <dbReference type="ARBA" id="ARBA00022475"/>
    </source>
</evidence>
<feature type="compositionally biased region" description="Pro residues" evidence="6">
    <location>
        <begin position="39"/>
        <end position="75"/>
    </location>
</feature>
<feature type="region of interest" description="Disordered" evidence="6">
    <location>
        <begin position="1"/>
        <end position="90"/>
    </location>
</feature>
<sequence>MSSDQPPQGQPPEDDPFLKRPHDPTPPPGGSPYDTPPTGGTPPGGPPPGGTPPGGPPPGGPGGPGGYPPPPPPYGSDPYGSGGGPGMPDPLAGMPPLADFGRRLAARIIDLVIVFVPLFLIQLALGTNRYVVETDRGEDVTEVITRSYSGTGLAMTLISIIAYVGYDWFFTKKDGKTPGKKAMGLRVAMLNDGSVPQSGPALGRAAMLWLPTLICCLCLWPLALIVSILVDKPYRQGLHDKVAKTVVVTAP</sequence>